<evidence type="ECO:0000256" key="1">
    <source>
        <dbReference type="ARBA" id="ARBA00000901"/>
    </source>
</evidence>
<dbReference type="HAMAP" id="MF_01014">
    <property type="entry name" value="HisA"/>
    <property type="match status" value="1"/>
</dbReference>
<dbReference type="GO" id="GO:0000105">
    <property type="term" value="P:L-histidine biosynthetic process"/>
    <property type="evidence" value="ECO:0007669"/>
    <property type="project" value="UniProtKB-UniPathway"/>
</dbReference>
<dbReference type="EC" id="5.3.1.16" evidence="5"/>
<dbReference type="GO" id="GO:0003949">
    <property type="term" value="F:1-(5-phosphoribosyl)-5-[(5-phosphoribosylamino)methylideneamino]imidazole-4-carboxamide isomerase activity"/>
    <property type="evidence" value="ECO:0007669"/>
    <property type="project" value="UniProtKB-EC"/>
</dbReference>
<dbReference type="Gene3D" id="3.20.20.70">
    <property type="entry name" value="Aldolase class I"/>
    <property type="match status" value="1"/>
</dbReference>
<keyword evidence="8" id="KW-0368">Histidine biosynthesis</keyword>
<dbReference type="InterPro" id="IPR011060">
    <property type="entry name" value="RibuloseP-bd_barrel"/>
</dbReference>
<keyword evidence="7" id="KW-0028">Amino-acid biosynthesis</keyword>
<evidence type="ECO:0000256" key="8">
    <source>
        <dbReference type="ARBA" id="ARBA00023102"/>
    </source>
</evidence>
<dbReference type="FunFam" id="3.20.20.70:FF:000009">
    <property type="entry name" value="1-(5-phosphoribosyl)-5-[(5-phosphoribosylamino)methylideneamino] imidazole-4-carboxamide isomerase"/>
    <property type="match status" value="1"/>
</dbReference>
<dbReference type="Pfam" id="PF00977">
    <property type="entry name" value="His_biosynth"/>
    <property type="match status" value="1"/>
</dbReference>
<dbReference type="AlphaFoldDB" id="A0A6J6K9S1"/>
<organism evidence="10">
    <name type="scientific">freshwater metagenome</name>
    <dbReference type="NCBI Taxonomy" id="449393"/>
    <lineage>
        <taxon>unclassified sequences</taxon>
        <taxon>metagenomes</taxon>
        <taxon>ecological metagenomes</taxon>
    </lineage>
</organism>
<keyword evidence="6" id="KW-0963">Cytoplasm</keyword>
<comment type="similarity">
    <text evidence="4">Belongs to the HisA/HisF family.</text>
</comment>
<evidence type="ECO:0000256" key="3">
    <source>
        <dbReference type="ARBA" id="ARBA00005133"/>
    </source>
</evidence>
<evidence type="ECO:0000256" key="9">
    <source>
        <dbReference type="ARBA" id="ARBA00023235"/>
    </source>
</evidence>
<dbReference type="GO" id="GO:0000162">
    <property type="term" value="P:L-tryptophan biosynthetic process"/>
    <property type="evidence" value="ECO:0007669"/>
    <property type="project" value="TreeGrafter"/>
</dbReference>
<dbReference type="InterPro" id="IPR044524">
    <property type="entry name" value="Isoase_HisA-like"/>
</dbReference>
<comment type="catalytic activity">
    <reaction evidence="1">
        <text>1-(5-phospho-beta-D-ribosyl)-5-[(5-phospho-beta-D-ribosylamino)methylideneamino]imidazole-4-carboxamide = 5-[(5-phospho-1-deoxy-D-ribulos-1-ylimino)methylamino]-1-(5-phospho-beta-D-ribosyl)imidazole-4-carboxamide</text>
        <dbReference type="Rhea" id="RHEA:15469"/>
        <dbReference type="ChEBI" id="CHEBI:58435"/>
        <dbReference type="ChEBI" id="CHEBI:58525"/>
        <dbReference type="EC" id="5.3.1.16"/>
    </reaction>
</comment>
<dbReference type="GO" id="GO:0005737">
    <property type="term" value="C:cytoplasm"/>
    <property type="evidence" value="ECO:0007669"/>
    <property type="project" value="UniProtKB-SubCell"/>
</dbReference>
<dbReference type="InterPro" id="IPR023016">
    <property type="entry name" value="HisA/PriA"/>
</dbReference>
<dbReference type="SUPFAM" id="SSF51366">
    <property type="entry name" value="Ribulose-phoshate binding barrel"/>
    <property type="match status" value="1"/>
</dbReference>
<protein>
    <recommendedName>
        <fullName evidence="5">1-(5-phosphoribosyl)-5-[(5-phosphoribosylamino)methylideneamino]imidazole-4-carboxamideisomerase</fullName>
        <ecNumber evidence="5">5.3.1.16</ecNumber>
    </recommendedName>
</protein>
<dbReference type="InterPro" id="IPR006062">
    <property type="entry name" value="His_biosynth"/>
</dbReference>
<proteinExistence type="inferred from homology"/>
<gene>
    <name evidence="10" type="ORF">UFOPK2242_00131</name>
</gene>
<dbReference type="PANTHER" id="PTHR43090">
    <property type="entry name" value="1-(5-PHOSPHORIBOSYL)-5-[(5-PHOSPHORIBOSYLAMINO)METHYLIDENEAMINO] IMIDAZOLE-4-CARBOXAMIDE ISOMERASE"/>
    <property type="match status" value="1"/>
</dbReference>
<evidence type="ECO:0000256" key="4">
    <source>
        <dbReference type="ARBA" id="ARBA00009667"/>
    </source>
</evidence>
<evidence type="ECO:0000256" key="5">
    <source>
        <dbReference type="ARBA" id="ARBA00012550"/>
    </source>
</evidence>
<name>A0A6J6K9S1_9ZZZZ</name>
<dbReference type="InterPro" id="IPR013785">
    <property type="entry name" value="Aldolase_TIM"/>
</dbReference>
<evidence type="ECO:0000313" key="10">
    <source>
        <dbReference type="EMBL" id="CAB4646132.1"/>
    </source>
</evidence>
<comment type="subcellular location">
    <subcellularLocation>
        <location evidence="2">Cytoplasm</location>
    </subcellularLocation>
</comment>
<dbReference type="CDD" id="cd04732">
    <property type="entry name" value="HisA"/>
    <property type="match status" value="1"/>
</dbReference>
<comment type="pathway">
    <text evidence="3">Amino-acid biosynthesis; L-histidine biosynthesis; L-histidine from 5-phospho-alpha-D-ribose 1-diphosphate: step 4/9.</text>
</comment>
<accession>A0A6J6K9S1</accession>
<dbReference type="EMBL" id="CAEZWM010000006">
    <property type="protein sequence ID" value="CAB4646132.1"/>
    <property type="molecule type" value="Genomic_DNA"/>
</dbReference>
<sequence>MRLMRGDFALETVYDDDPVAVAVGFAEAGAKWIHVVDLDAARTGTAAHLDVIRNICASVASRVQSGGGVRTREAAEDLLAAGVSRVVIGTAAVEHPEMVAALAADHPDGVAVGLDARGREVAVKGWVEGSGYDLIDLAKAFTEQGVAALVVTEIQRDGTLEGPDLAQLLDVLSATEIPLIASGGVGTLGDLEALLGVASNGRRLSGAIVGRAIYEARFDVSEALQLLAGSR</sequence>
<keyword evidence="9" id="KW-0413">Isomerase</keyword>
<evidence type="ECO:0000256" key="7">
    <source>
        <dbReference type="ARBA" id="ARBA00022605"/>
    </source>
</evidence>
<dbReference type="UniPathway" id="UPA00031">
    <property type="reaction ID" value="UER00009"/>
</dbReference>
<reference evidence="10" key="1">
    <citation type="submission" date="2020-05" db="EMBL/GenBank/DDBJ databases">
        <authorList>
            <person name="Chiriac C."/>
            <person name="Salcher M."/>
            <person name="Ghai R."/>
            <person name="Kavagutti S V."/>
        </authorList>
    </citation>
    <scope>NUCLEOTIDE SEQUENCE</scope>
</reference>
<dbReference type="PANTHER" id="PTHR43090:SF2">
    <property type="entry name" value="1-(5-PHOSPHORIBOSYL)-5-[(5-PHOSPHORIBOSYLAMINO)METHYLIDENEAMINO] IMIDAZOLE-4-CARBOXAMIDE ISOMERASE"/>
    <property type="match status" value="1"/>
</dbReference>
<evidence type="ECO:0000256" key="2">
    <source>
        <dbReference type="ARBA" id="ARBA00004496"/>
    </source>
</evidence>
<evidence type="ECO:0000256" key="6">
    <source>
        <dbReference type="ARBA" id="ARBA00022490"/>
    </source>
</evidence>